<protein>
    <submittedName>
        <fullName evidence="1">Uncharacterized protein</fullName>
    </submittedName>
</protein>
<name>A0ACC0YKW9_9ROSI</name>
<accession>A0ACC0YKW9</accession>
<evidence type="ECO:0000313" key="2">
    <source>
        <dbReference type="Proteomes" id="UP001163603"/>
    </source>
</evidence>
<proteinExistence type="predicted"/>
<evidence type="ECO:0000313" key="1">
    <source>
        <dbReference type="EMBL" id="KAJ0038207.1"/>
    </source>
</evidence>
<sequence length="363" mass="40084">MAIPVLSMFLTKLLTEDLPRLFVRPKKIVLDFQKGKAVGPVPNDLKSGEMQEGNKDFVGELSVTLVDARKLFYVYGKTDPYVVLSLGDQIIRSKKNSQTTVIGSPGEPIWNQDFHLLVANPRKQKLYIQVKDSLGFTDWTIGTGEVVVHTQWEFFALEQNFDFNSSVEYLYLYIAAQVSKDSCPGKTYIDDYYRKHCPPIVVDLGSLQDTVPTDRIVVLRGGWGLFGRGSSGELLLRLTYKAYVEDEEDDTTGAVSIDADASDDDEFSDSDDLDASYVPGERDFSKETDKESFMDVLAALIVSEEFQGIVSSETGNNKILDDTSRKGSTILRSRGPNAESVTSDSDAASGGLDGTNSVLMRDG</sequence>
<reference evidence="2" key="1">
    <citation type="journal article" date="2023" name="G3 (Bethesda)">
        <title>Genome assembly and association tests identify interacting loci associated with vigor, precocity, and sex in interspecific pistachio rootstocks.</title>
        <authorList>
            <person name="Palmer W."/>
            <person name="Jacygrad E."/>
            <person name="Sagayaradj S."/>
            <person name="Cavanaugh K."/>
            <person name="Han R."/>
            <person name="Bertier L."/>
            <person name="Beede B."/>
            <person name="Kafkas S."/>
            <person name="Golino D."/>
            <person name="Preece J."/>
            <person name="Michelmore R."/>
        </authorList>
    </citation>
    <scope>NUCLEOTIDE SEQUENCE [LARGE SCALE GENOMIC DNA]</scope>
</reference>
<gene>
    <name evidence="1" type="ORF">Pint_22644</name>
</gene>
<dbReference type="EMBL" id="CM047741">
    <property type="protein sequence ID" value="KAJ0038207.1"/>
    <property type="molecule type" value="Genomic_DNA"/>
</dbReference>
<dbReference type="Proteomes" id="UP001163603">
    <property type="component" value="Chromosome 6"/>
</dbReference>
<keyword evidence="2" id="KW-1185">Reference proteome</keyword>
<comment type="caution">
    <text evidence="1">The sequence shown here is derived from an EMBL/GenBank/DDBJ whole genome shotgun (WGS) entry which is preliminary data.</text>
</comment>
<organism evidence="1 2">
    <name type="scientific">Pistacia integerrima</name>
    <dbReference type="NCBI Taxonomy" id="434235"/>
    <lineage>
        <taxon>Eukaryota</taxon>
        <taxon>Viridiplantae</taxon>
        <taxon>Streptophyta</taxon>
        <taxon>Embryophyta</taxon>
        <taxon>Tracheophyta</taxon>
        <taxon>Spermatophyta</taxon>
        <taxon>Magnoliopsida</taxon>
        <taxon>eudicotyledons</taxon>
        <taxon>Gunneridae</taxon>
        <taxon>Pentapetalae</taxon>
        <taxon>rosids</taxon>
        <taxon>malvids</taxon>
        <taxon>Sapindales</taxon>
        <taxon>Anacardiaceae</taxon>
        <taxon>Pistacia</taxon>
    </lineage>
</organism>